<dbReference type="EMBL" id="JAFCJH010000073">
    <property type="protein sequence ID" value="MBR0801194.1"/>
    <property type="molecule type" value="Genomic_DNA"/>
</dbReference>
<keyword evidence="2" id="KW-1185">Reference proteome</keyword>
<proteinExistence type="predicted"/>
<dbReference type="Proteomes" id="UP001315278">
    <property type="component" value="Unassembled WGS sequence"/>
</dbReference>
<accession>A0ABS5FWL0</accession>
<gene>
    <name evidence="1" type="ORF">JQ615_38160</name>
</gene>
<comment type="caution">
    <text evidence="1">The sequence shown here is derived from an EMBL/GenBank/DDBJ whole genome shotgun (WGS) entry which is preliminary data.</text>
</comment>
<name>A0ABS5FWL0_9BRAD</name>
<evidence type="ECO:0000313" key="2">
    <source>
        <dbReference type="Proteomes" id="UP001315278"/>
    </source>
</evidence>
<organism evidence="1 2">
    <name type="scientific">Bradyrhizobium jicamae</name>
    <dbReference type="NCBI Taxonomy" id="280332"/>
    <lineage>
        <taxon>Bacteria</taxon>
        <taxon>Pseudomonadati</taxon>
        <taxon>Pseudomonadota</taxon>
        <taxon>Alphaproteobacteria</taxon>
        <taxon>Hyphomicrobiales</taxon>
        <taxon>Nitrobacteraceae</taxon>
        <taxon>Bradyrhizobium</taxon>
    </lineage>
</organism>
<reference evidence="2" key="1">
    <citation type="journal article" date="2021" name="ISME J.">
        <title>Evolutionary origin and ecological implication of a unique nif island in free-living Bradyrhizobium lineages.</title>
        <authorList>
            <person name="Tao J."/>
        </authorList>
    </citation>
    <scope>NUCLEOTIDE SEQUENCE [LARGE SCALE GENOMIC DNA]</scope>
    <source>
        <strain evidence="2">SZCCT0434</strain>
    </source>
</reference>
<evidence type="ECO:0000313" key="1">
    <source>
        <dbReference type="EMBL" id="MBR0801194.1"/>
    </source>
</evidence>
<protein>
    <submittedName>
        <fullName evidence="1">Glycosyltransferase</fullName>
    </submittedName>
</protein>
<dbReference type="SUPFAM" id="SSF53756">
    <property type="entry name" value="UDP-Glycosyltransferase/glycogen phosphorylase"/>
    <property type="match status" value="1"/>
</dbReference>
<sequence>MSINAAVRKRLRWLRPLVLAFRAGVAIAKSWAAIAKSWAAVVNSWVVEKIRNPFVLSDRSVRRRWRFFEVARAVQIGPLMIGRATNLDALSKGAFLETAERVGQPDNIPPIVKLGPIAIMRARGFGKIARRLRKFKLEIDDFRAMGNGADLAQRKSSGRNRDRRSVVFLHNCYYNFFYLAAALRKRGWDAVSVSIEDPHGPHANFYHGEDINLYDSNPELYRRKLFDFFAETEDRFRMLHFYGVRAMSMFPATMRRGGFYGLPIDFLRLRQLGIKIGYTVAGCLDGVAQSSIKSWSGACDKCVWQLRPEICSDAGNLEWGRQVHTICDVVDTGGSPTLDWKGKADKVFRDPLTMALEPELWRPDLQVPEKYQLKRSPGELIVYHAVGNYELRSQNDRNIKGTGAILAAVDRLKNEGVHVRLEFVTNIPSKDVRFIQVQADVVVDQLNYGRYGAQAAEAMMLGRPTICYIKKDELPGVSRIGFVEDCPIVTATEESIYEVLKDLLADENRRRELQKASREFALKWHSADACALRFELLYDRLMRGLPPTDGRWRSDVAKPRAGVANHQSTTQYLSSLEIET</sequence>
<dbReference type="Gene3D" id="3.40.50.2000">
    <property type="entry name" value="Glycogen Phosphorylase B"/>
    <property type="match status" value="1"/>
</dbReference>